<reference evidence="2" key="1">
    <citation type="submission" date="2024-06" db="EMBL/GenBank/DDBJ databases">
        <title>Hwangdonia haimaensis gen. nov., sp. nov., a member of the family Flavobacteriaceae isolated from the haima cold seep.</title>
        <authorList>
            <person name="Li J."/>
        </authorList>
    </citation>
    <scope>NUCLEOTIDE SEQUENCE [LARGE SCALE GENOMIC DNA]</scope>
    <source>
        <strain evidence="2">SCSIO 19198</strain>
    </source>
</reference>
<gene>
    <name evidence="1" type="ORF">RNZ46_01435</name>
</gene>
<accession>A0AA97HQU3</accession>
<dbReference type="Proteomes" id="UP001302486">
    <property type="component" value="Chromosome"/>
</dbReference>
<sequence>MKKITLVFSLVLLIVSCQKDSDPIQEEDLLEDLICEDCGIEVTKDGTRLTQHDKVINVKTSLSGKSSKSQKGNSIYLKLKAIVDPLYVVHKGQIVLLNANHVAVKNRRIAVSYSLIGEPYSGGVDVISVPKNGAPNLDGTLVLPHRDIDAVDFSDGKHLLFGGGFDAREYYGGDYPSFLGRYQIQYNKKRDVFSLSEKDLFHSIFGNKLRSIKTINGIITGSGGGNSGVIFAFNEKTNTLIKHESNETEGLFILDTSIEKHNNAYNFVALAFNNDTKELKAFYYDISKKTDIMSFNYEVSLGVFNNMNVEAKHSLTAVKKDRLAVSLGSDGIGLFKINTDSGGNKTAELVQQIKEQILDPNKPNDVVNSFIFRNGVFYIAAGEAGFYIIKYNFNKNRLDEDYGHVEFSEGISVNGLAKSGSDLVLATTTGVSIYTISGL</sequence>
<dbReference type="KEGG" id="hws:RNZ46_01435"/>
<proteinExistence type="predicted"/>
<dbReference type="RefSeq" id="WP_316983614.1">
    <property type="nucleotide sequence ID" value="NZ_CP136521.1"/>
</dbReference>
<name>A0AA97HQU3_9FLAO</name>
<evidence type="ECO:0000313" key="2">
    <source>
        <dbReference type="Proteomes" id="UP001302486"/>
    </source>
</evidence>
<evidence type="ECO:0000313" key="1">
    <source>
        <dbReference type="EMBL" id="WOD43937.1"/>
    </source>
</evidence>
<organism evidence="1 2">
    <name type="scientific">Hwangdonia lutea</name>
    <dbReference type="NCBI Taxonomy" id="3075823"/>
    <lineage>
        <taxon>Bacteria</taxon>
        <taxon>Pseudomonadati</taxon>
        <taxon>Bacteroidota</taxon>
        <taxon>Flavobacteriia</taxon>
        <taxon>Flavobacteriales</taxon>
        <taxon>Flavobacteriaceae</taxon>
        <taxon>Hwangdonia</taxon>
    </lineage>
</organism>
<dbReference type="PROSITE" id="PS51257">
    <property type="entry name" value="PROKAR_LIPOPROTEIN"/>
    <property type="match status" value="1"/>
</dbReference>
<keyword evidence="2" id="KW-1185">Reference proteome</keyword>
<dbReference type="AlphaFoldDB" id="A0AA97HQU3"/>
<dbReference type="EMBL" id="CP136521">
    <property type="protein sequence ID" value="WOD43937.1"/>
    <property type="molecule type" value="Genomic_DNA"/>
</dbReference>
<dbReference type="SUPFAM" id="SSF50956">
    <property type="entry name" value="Thermostable phytase (3-phytase)"/>
    <property type="match status" value="1"/>
</dbReference>
<protein>
    <submittedName>
        <fullName evidence="1">Uncharacterized protein</fullName>
    </submittedName>
</protein>